<sequence>MSVQQPAHQRGHTDRRRFLLIAGLPVLTVGAGLTYLLWPQSPPREPQVRTDLEPLNRRLGPFLGELAEAHWLGYDIDGAGGDRSIPGPDSRIRVVGVAHLPGGRAAAITGNPQYAFAGGAPFEPPAPLKRYLPLGTAWQHSPAFDAYADGRGDASRATDGSPTGRYCFDTTQDLVHFDVVYLFT</sequence>
<organism evidence="2 3">
    <name type="scientific">Streptomyces virginiae</name>
    <name type="common">Streptomyces cinnamonensis</name>
    <dbReference type="NCBI Taxonomy" id="1961"/>
    <lineage>
        <taxon>Bacteria</taxon>
        <taxon>Bacillati</taxon>
        <taxon>Actinomycetota</taxon>
        <taxon>Actinomycetes</taxon>
        <taxon>Kitasatosporales</taxon>
        <taxon>Streptomycetaceae</taxon>
        <taxon>Streptomyces</taxon>
    </lineage>
</organism>
<dbReference type="PATRIC" id="fig|1961.12.peg.5705"/>
<proteinExistence type="predicted"/>
<dbReference type="AlphaFoldDB" id="A0A0L8M9H1"/>
<name>A0A0L8M9H1_STRVG</name>
<protein>
    <submittedName>
        <fullName evidence="2">Uncharacterized protein</fullName>
    </submittedName>
</protein>
<dbReference type="RefSeq" id="WP_053174258.1">
    <property type="nucleotide sequence ID" value="NZ_LGUV01000344.1"/>
</dbReference>
<comment type="caution">
    <text evidence="2">The sequence shown here is derived from an EMBL/GenBank/DDBJ whole genome shotgun (WGS) entry which is preliminary data.</text>
</comment>
<evidence type="ECO:0000313" key="3">
    <source>
        <dbReference type="Proteomes" id="UP000037084"/>
    </source>
</evidence>
<dbReference type="Proteomes" id="UP000037084">
    <property type="component" value="Unassembled WGS sequence"/>
</dbReference>
<feature type="transmembrane region" description="Helical" evidence="1">
    <location>
        <begin position="18"/>
        <end position="38"/>
    </location>
</feature>
<dbReference type="OrthoDB" id="3386754at2"/>
<keyword evidence="1" id="KW-0472">Membrane</keyword>
<evidence type="ECO:0000256" key="1">
    <source>
        <dbReference type="SAM" id="Phobius"/>
    </source>
</evidence>
<dbReference type="EMBL" id="LGUV01000344">
    <property type="protein sequence ID" value="KOG47033.1"/>
    <property type="molecule type" value="Genomic_DNA"/>
</dbReference>
<keyword evidence="1" id="KW-0812">Transmembrane</keyword>
<reference evidence="3" key="1">
    <citation type="submission" date="2015-07" db="EMBL/GenBank/DDBJ databases">
        <authorList>
            <consortium name="Consortium for Microbial Forensics and Genomics (microFORGE)"/>
            <person name="Knight B.M."/>
            <person name="Roberts D.P."/>
            <person name="Lin D."/>
            <person name="Hari K."/>
            <person name="Fletcher J."/>
            <person name="Melcher U."/>
            <person name="Blagden T."/>
            <person name="Winegar R.A."/>
        </authorList>
    </citation>
    <scope>NUCLEOTIDE SEQUENCE [LARGE SCALE GENOMIC DNA]</scope>
    <source>
        <strain evidence="3">NRRL B-1447</strain>
    </source>
</reference>
<gene>
    <name evidence="2" type="ORF">ADK75_25475</name>
</gene>
<accession>A0A0L8M9H1</accession>
<keyword evidence="1" id="KW-1133">Transmembrane helix</keyword>
<evidence type="ECO:0000313" key="2">
    <source>
        <dbReference type="EMBL" id="KOG47033.1"/>
    </source>
</evidence>